<evidence type="ECO:0000259" key="3">
    <source>
        <dbReference type="Pfam" id="PF00501"/>
    </source>
</evidence>
<sequence>MATIAASTAAAASLLLYADHSLGITRDLQQYRLDASFTKRFPQFLDRLGPASPHLYRMLELADPTADALWFEGRTWNYRAMKQQVDELALGLHHTLGVRDGDIVAVFMTNCPEMLFTVFALTRLGAAPALINNALRDETLLHCVRLPRANLILTTPDLAAHAASVAKSLSDTDTDSIRTVRLNLGSFPSSAAFSTLSEPNVMEFPFYVPDHENGQQLSPPSLNLPPVPPKTLASVAALIYTSGTTGKPKACSVKNALICVVSVTTSPDHAHPKKYLDGLRTYSCMPLFHGTTFFTGLCYSVSQSGCFCLARRFSARNFWKDAHESRATRILYVGELVRFILATPPGRYDRDHRVLVAAGNGLQKDVWVEFQKRFDVPEVREFYRSTEGLVRFDNVHKRGRPGAGRVGYMGILRKKVFDKGQQYIIKFDYETEMPVRDKETGWCIVAAKGEPGEAIARIRDLATYTDYHGNREATEKKILRDVFEKGDVYQRSGDLLVQEPDNWVKFVDRIGDTYRWMGENVSAGEVRGFISELPGVKDAVVVGRRLDGYDGQAGTALIVLDNNNDKESEKQGRGASTEKVFVAGLFKALRSKGVPKYAVPRLVMIREELVDVGDTFKHAKNVVKNIEWADVDADADASGKGKDKGKGGNKYWLDLEEERYKSLDRESWKRIEEGKAKL</sequence>
<dbReference type="GO" id="GO:0005324">
    <property type="term" value="F:long-chain fatty acid transmembrane transporter activity"/>
    <property type="evidence" value="ECO:0007669"/>
    <property type="project" value="TreeGrafter"/>
</dbReference>
<dbReference type="InterPro" id="IPR000873">
    <property type="entry name" value="AMP-dep_synth/lig_dom"/>
</dbReference>
<proteinExistence type="inferred from homology"/>
<dbReference type="Gene3D" id="3.40.50.12780">
    <property type="entry name" value="N-terminal domain of ligase-like"/>
    <property type="match status" value="1"/>
</dbReference>
<feature type="domain" description="AMP-dependent synthetase/ligase" evidence="3">
    <location>
        <begin position="64"/>
        <end position="407"/>
    </location>
</feature>
<dbReference type="STRING" id="348802.A0A0D2E354"/>
<dbReference type="PROSITE" id="PS00455">
    <property type="entry name" value="AMP_BINDING"/>
    <property type="match status" value="1"/>
</dbReference>
<evidence type="ECO:0000313" key="4">
    <source>
        <dbReference type="EMBL" id="KIW49195.1"/>
    </source>
</evidence>
<dbReference type="InterPro" id="IPR045851">
    <property type="entry name" value="AMP-bd_C_sf"/>
</dbReference>
<dbReference type="PANTHER" id="PTHR43107:SF20">
    <property type="entry name" value="FATTY ACID TRANSPORTER_ACYL-COA SYNTHETASE (FAT1), PUTATIVE (AFU_ORTHOLOGUE AFUA_2G11360)-RELATED"/>
    <property type="match status" value="1"/>
</dbReference>
<evidence type="ECO:0000313" key="5">
    <source>
        <dbReference type="Proteomes" id="UP000054342"/>
    </source>
</evidence>
<dbReference type="InterPro" id="IPR042099">
    <property type="entry name" value="ANL_N_sf"/>
</dbReference>
<keyword evidence="5" id="KW-1185">Reference proteome</keyword>
<dbReference type="Pfam" id="PF00501">
    <property type="entry name" value="AMP-binding"/>
    <property type="match status" value="1"/>
</dbReference>
<dbReference type="Gene3D" id="3.30.300.30">
    <property type="match status" value="1"/>
</dbReference>
<protein>
    <recommendedName>
        <fullName evidence="3">AMP-dependent synthetase/ligase domain-containing protein</fullName>
    </recommendedName>
</protein>
<dbReference type="HOGENOM" id="CLU_000022_46_3_1"/>
<dbReference type="GeneID" id="25332802"/>
<accession>A0A0D2E354</accession>
<dbReference type="RefSeq" id="XP_013309779.1">
    <property type="nucleotide sequence ID" value="XM_013454325.1"/>
</dbReference>
<keyword evidence="2" id="KW-0436">Ligase</keyword>
<evidence type="ECO:0000256" key="2">
    <source>
        <dbReference type="ARBA" id="ARBA00022598"/>
    </source>
</evidence>
<name>A0A0D2E354_9EURO</name>
<comment type="similarity">
    <text evidence="1">Belongs to the ATP-dependent AMP-binding enzyme family.</text>
</comment>
<organism evidence="4 5">
    <name type="scientific">Exophiala xenobiotica</name>
    <dbReference type="NCBI Taxonomy" id="348802"/>
    <lineage>
        <taxon>Eukaryota</taxon>
        <taxon>Fungi</taxon>
        <taxon>Dikarya</taxon>
        <taxon>Ascomycota</taxon>
        <taxon>Pezizomycotina</taxon>
        <taxon>Eurotiomycetes</taxon>
        <taxon>Chaetothyriomycetidae</taxon>
        <taxon>Chaetothyriales</taxon>
        <taxon>Herpotrichiellaceae</taxon>
        <taxon>Exophiala</taxon>
    </lineage>
</organism>
<reference evidence="4 5" key="1">
    <citation type="submission" date="2015-01" db="EMBL/GenBank/DDBJ databases">
        <title>The Genome Sequence of Exophiala xenobiotica CBS118157.</title>
        <authorList>
            <consortium name="The Broad Institute Genomics Platform"/>
            <person name="Cuomo C."/>
            <person name="de Hoog S."/>
            <person name="Gorbushina A."/>
            <person name="Stielow B."/>
            <person name="Teixiera M."/>
            <person name="Abouelleil A."/>
            <person name="Chapman S.B."/>
            <person name="Priest M."/>
            <person name="Young S.K."/>
            <person name="Wortman J."/>
            <person name="Nusbaum C."/>
            <person name="Birren B."/>
        </authorList>
    </citation>
    <scope>NUCLEOTIDE SEQUENCE [LARGE SCALE GENOMIC DNA]</scope>
    <source>
        <strain evidence="4 5">CBS 118157</strain>
    </source>
</reference>
<dbReference type="Proteomes" id="UP000054342">
    <property type="component" value="Unassembled WGS sequence"/>
</dbReference>
<dbReference type="GO" id="GO:0009898">
    <property type="term" value="C:cytoplasmic side of plasma membrane"/>
    <property type="evidence" value="ECO:0007669"/>
    <property type="project" value="TreeGrafter"/>
</dbReference>
<dbReference type="OrthoDB" id="10253869at2759"/>
<dbReference type="PANTHER" id="PTHR43107">
    <property type="entry name" value="LONG-CHAIN FATTY ACID TRANSPORT PROTEIN"/>
    <property type="match status" value="1"/>
</dbReference>
<dbReference type="SUPFAM" id="SSF56801">
    <property type="entry name" value="Acetyl-CoA synthetase-like"/>
    <property type="match status" value="1"/>
</dbReference>
<evidence type="ECO:0000256" key="1">
    <source>
        <dbReference type="ARBA" id="ARBA00006432"/>
    </source>
</evidence>
<gene>
    <name evidence="4" type="ORF">PV05_10894</name>
</gene>
<dbReference type="AlphaFoldDB" id="A0A0D2E354"/>
<dbReference type="GO" id="GO:0004467">
    <property type="term" value="F:long-chain fatty acid-CoA ligase activity"/>
    <property type="evidence" value="ECO:0007669"/>
    <property type="project" value="TreeGrafter"/>
</dbReference>
<dbReference type="EMBL" id="KN847323">
    <property type="protein sequence ID" value="KIW49195.1"/>
    <property type="molecule type" value="Genomic_DNA"/>
</dbReference>
<dbReference type="GO" id="GO:0044539">
    <property type="term" value="P:long-chain fatty acid import into cell"/>
    <property type="evidence" value="ECO:0007669"/>
    <property type="project" value="TreeGrafter"/>
</dbReference>
<dbReference type="GO" id="GO:0005811">
    <property type="term" value="C:lipid droplet"/>
    <property type="evidence" value="ECO:0007669"/>
    <property type="project" value="TreeGrafter"/>
</dbReference>
<dbReference type="GO" id="GO:0005777">
    <property type="term" value="C:peroxisome"/>
    <property type="evidence" value="ECO:0007669"/>
    <property type="project" value="TreeGrafter"/>
</dbReference>
<dbReference type="InterPro" id="IPR020845">
    <property type="entry name" value="AMP-binding_CS"/>
</dbReference>